<dbReference type="InterPro" id="IPR011026">
    <property type="entry name" value="WAS_C"/>
</dbReference>
<evidence type="ECO:0000256" key="7">
    <source>
        <dbReference type="ARBA" id="ARBA00023242"/>
    </source>
</evidence>
<dbReference type="Gene3D" id="3.90.810.10">
    <property type="entry name" value="CRIB domain"/>
    <property type="match status" value="2"/>
</dbReference>
<dbReference type="KEGG" id="isc:8031020"/>
<feature type="compositionally biased region" description="Low complexity" evidence="8">
    <location>
        <begin position="182"/>
        <end position="192"/>
    </location>
</feature>
<reference evidence="12" key="1">
    <citation type="submission" date="2019-04" db="EMBL/GenBank/DDBJ databases">
        <title>An insight into the mialome of Ixodes scapularis.</title>
        <authorList>
            <person name="Ribeiro J.M."/>
            <person name="Mather T.N."/>
            <person name="Karim S."/>
        </authorList>
    </citation>
    <scope>NUCLEOTIDE SEQUENCE</scope>
</reference>
<evidence type="ECO:0000313" key="12">
    <source>
        <dbReference type="EMBL" id="MOY37175.1"/>
    </source>
</evidence>
<dbReference type="SMART" id="SM00461">
    <property type="entry name" value="WH1"/>
    <property type="match status" value="1"/>
</dbReference>
<dbReference type="InterPro" id="IPR000697">
    <property type="entry name" value="WH1/EVH1_dom"/>
</dbReference>
<sequence length="517" mass="56150">MKIDMSQARTCRQPPGLRGSVHLTAEENETLASAVYEHKWEVLALGIAEVYRSGPPPRHDRWCRFCCGVVCFIKDNAARAFFIRVFDFDRSEFAWEQELFLEFSYNAQLPYFHTFEADDCQAGLNFAFDDEATAFKRAVEEKLRSRQKKREEKRRNQMARSGGSVPKHDPQIPMGPSTNGISSVSKKQSSGGKKSKKQKERKYTKADISCPTDFVHVQHVGWHPEKGFDFQNYVEETELTRFFEMAMVTEKDLKEPSTRAFIYEFIERNGGVDVIKEGVGKTEARAAPTPPPIPMREPAHSHTRTHPQAPAPPTSGANGVGHRMVPPPPPARTGPNRAPATPLSNGRTTAPPARGGAFSPAAPPPPPPPPPSVGARLAGAPPPPPPPPMGGPVNGSAPPPPGAPRAEPIGGGAGADPKAALLEQIRKGKALNHVDPETESTHSTNSNPDSRGALLDQIRGGITLKAVPDAPKPPPSDNKLEGLAGALARALQERARACLQDSESSDDSDSEEDEWED</sequence>
<dbReference type="RefSeq" id="XP_029835208.1">
    <property type="nucleotide sequence ID" value="XM_029979348.3"/>
</dbReference>
<evidence type="ECO:0000256" key="4">
    <source>
        <dbReference type="ARBA" id="ARBA00022553"/>
    </source>
</evidence>
<dbReference type="SUPFAM" id="SSF47912">
    <property type="entry name" value="Wiscott-Aldrich syndrome protein, WASP, C-terminal domain"/>
    <property type="match status" value="1"/>
</dbReference>
<dbReference type="PROSITE" id="PS50108">
    <property type="entry name" value="CRIB"/>
    <property type="match status" value="1"/>
</dbReference>
<dbReference type="CDD" id="cd00132">
    <property type="entry name" value="CRIB"/>
    <property type="match status" value="1"/>
</dbReference>
<dbReference type="InterPro" id="IPR000095">
    <property type="entry name" value="CRIB_dom"/>
</dbReference>
<keyword evidence="3" id="KW-0963">Cytoplasm</keyword>
<dbReference type="GO" id="GO:0003779">
    <property type="term" value="F:actin binding"/>
    <property type="evidence" value="ECO:0007669"/>
    <property type="project" value="InterPro"/>
</dbReference>
<evidence type="ECO:0000259" key="9">
    <source>
        <dbReference type="PROSITE" id="PS50108"/>
    </source>
</evidence>
<dbReference type="Pfam" id="PF02205">
    <property type="entry name" value="WH2"/>
    <property type="match status" value="2"/>
</dbReference>
<dbReference type="VEuPathDB" id="VectorBase:ISCP_030316"/>
<protein>
    <submittedName>
        <fullName evidence="12">Putative actin regulatory protein</fullName>
    </submittedName>
</protein>
<dbReference type="VEuPathDB" id="VectorBase:ISCI008485"/>
<name>A0A4D5RJ62_IXOSC</name>
<dbReference type="Gene3D" id="2.30.29.30">
    <property type="entry name" value="Pleckstrin-homology domain (PH domain)/Phosphotyrosine-binding domain (PTB)"/>
    <property type="match status" value="1"/>
</dbReference>
<evidence type="ECO:0000259" key="11">
    <source>
        <dbReference type="PROSITE" id="PS51082"/>
    </source>
</evidence>
<feature type="region of interest" description="Disordered" evidence="8">
    <location>
        <begin position="141"/>
        <end position="204"/>
    </location>
</feature>
<evidence type="ECO:0000256" key="1">
    <source>
        <dbReference type="ARBA" id="ARBA00004123"/>
    </source>
</evidence>
<dbReference type="EMBL" id="GHJT01003204">
    <property type="protein sequence ID" value="MOY37175.1"/>
    <property type="molecule type" value="Transcribed_RNA"/>
</dbReference>
<feature type="compositionally biased region" description="Pro residues" evidence="8">
    <location>
        <begin position="361"/>
        <end position="372"/>
    </location>
</feature>
<dbReference type="InterPro" id="IPR033927">
    <property type="entry name" value="WASPfam_EVH1"/>
</dbReference>
<dbReference type="GO" id="GO:0005634">
    <property type="term" value="C:nucleus"/>
    <property type="evidence" value="ECO:0007669"/>
    <property type="project" value="UniProtKB-SubCell"/>
</dbReference>
<dbReference type="PANTHER" id="PTHR11202">
    <property type="entry name" value="SPROUTY-RELATED, EVH1 DOMAIN-CONTAINING PROTEIN FAMILY MEMBER"/>
    <property type="match status" value="1"/>
</dbReference>
<evidence type="ECO:0000256" key="3">
    <source>
        <dbReference type="ARBA" id="ARBA00022490"/>
    </source>
</evidence>
<feature type="non-terminal residue" evidence="12">
    <location>
        <position position="517"/>
    </location>
</feature>
<evidence type="ECO:0000256" key="5">
    <source>
        <dbReference type="ARBA" id="ARBA00022737"/>
    </source>
</evidence>
<dbReference type="InterPro" id="IPR011993">
    <property type="entry name" value="PH-like_dom_sf"/>
</dbReference>
<organism evidence="12">
    <name type="scientific">Ixodes scapularis</name>
    <name type="common">Black-legged tick</name>
    <name type="synonym">Deer tick</name>
    <dbReference type="NCBI Taxonomy" id="6945"/>
    <lineage>
        <taxon>Eukaryota</taxon>
        <taxon>Metazoa</taxon>
        <taxon>Ecdysozoa</taxon>
        <taxon>Arthropoda</taxon>
        <taxon>Chelicerata</taxon>
        <taxon>Arachnida</taxon>
        <taxon>Acari</taxon>
        <taxon>Parasitiformes</taxon>
        <taxon>Ixodida</taxon>
        <taxon>Ixodoidea</taxon>
        <taxon>Ixodidae</taxon>
        <taxon>Ixodinae</taxon>
        <taxon>Ixodes</taxon>
    </lineage>
</organism>
<keyword evidence="5" id="KW-0677">Repeat</keyword>
<dbReference type="GO" id="GO:0007015">
    <property type="term" value="P:actin filament organization"/>
    <property type="evidence" value="ECO:0007669"/>
    <property type="project" value="InterPro"/>
</dbReference>
<feature type="compositionally biased region" description="Low complexity" evidence="8">
    <location>
        <begin position="350"/>
        <end position="360"/>
    </location>
</feature>
<dbReference type="InterPro" id="IPR003124">
    <property type="entry name" value="WH2_dom"/>
</dbReference>
<proteinExistence type="predicted"/>
<dbReference type="SUPFAM" id="SSF50729">
    <property type="entry name" value="PH domain-like"/>
    <property type="match status" value="1"/>
</dbReference>
<feature type="domain" description="CRIB" evidence="9">
    <location>
        <begin position="208"/>
        <end position="221"/>
    </location>
</feature>
<keyword evidence="7" id="KW-0539">Nucleus</keyword>
<evidence type="ECO:0000259" key="10">
    <source>
        <dbReference type="PROSITE" id="PS50229"/>
    </source>
</evidence>
<dbReference type="AlphaFoldDB" id="A0A4D5RJ62"/>
<dbReference type="InterPro" id="IPR036936">
    <property type="entry name" value="CRIB_dom_sf"/>
</dbReference>
<feature type="region of interest" description="Disordered" evidence="8">
    <location>
        <begin position="494"/>
        <end position="517"/>
    </location>
</feature>
<dbReference type="GeneID" id="8031020"/>
<feature type="domain" description="WH1" evidence="10">
    <location>
        <begin position="35"/>
        <end position="146"/>
    </location>
</feature>
<dbReference type="CDD" id="cd01205">
    <property type="entry name" value="EVH1_WASP-like"/>
    <property type="match status" value="1"/>
</dbReference>
<feature type="domain" description="WH2" evidence="11">
    <location>
        <begin position="417"/>
        <end position="434"/>
    </location>
</feature>
<dbReference type="GO" id="GO:0005856">
    <property type="term" value="C:cytoskeleton"/>
    <property type="evidence" value="ECO:0007669"/>
    <property type="project" value="UniProtKB-SubCell"/>
</dbReference>
<evidence type="ECO:0000256" key="6">
    <source>
        <dbReference type="ARBA" id="ARBA00023212"/>
    </source>
</evidence>
<dbReference type="FunFam" id="3.90.810.10:FF:000003">
    <property type="entry name" value="Neural Wiskott-Aldrich syndrome protein-like"/>
    <property type="match status" value="1"/>
</dbReference>
<feature type="compositionally biased region" description="Acidic residues" evidence="8">
    <location>
        <begin position="503"/>
        <end position="517"/>
    </location>
</feature>
<feature type="compositionally biased region" description="Basic residues" evidence="8">
    <location>
        <begin position="193"/>
        <end position="202"/>
    </location>
</feature>
<dbReference type="PROSITE" id="PS50229">
    <property type="entry name" value="WH1"/>
    <property type="match status" value="1"/>
</dbReference>
<feature type="region of interest" description="Disordered" evidence="8">
    <location>
        <begin position="281"/>
        <end position="481"/>
    </location>
</feature>
<keyword evidence="4" id="KW-0597">Phosphoprotein</keyword>
<evidence type="ECO:0000256" key="2">
    <source>
        <dbReference type="ARBA" id="ARBA00004245"/>
    </source>
</evidence>
<feature type="compositionally biased region" description="Low complexity" evidence="8">
    <location>
        <begin position="333"/>
        <end position="342"/>
    </location>
</feature>
<dbReference type="PANTHER" id="PTHR11202:SF36">
    <property type="entry name" value="ACTIN NUCLEATION-PROMOTING FACTOR WASL"/>
    <property type="match status" value="1"/>
</dbReference>
<dbReference type="Pfam" id="PF00568">
    <property type="entry name" value="WH1"/>
    <property type="match status" value="1"/>
</dbReference>
<keyword evidence="6" id="KW-0206">Cytoskeleton</keyword>
<feature type="domain" description="WH2" evidence="11">
    <location>
        <begin position="450"/>
        <end position="467"/>
    </location>
</feature>
<dbReference type="VEuPathDB" id="VectorBase:ISCW008485"/>
<dbReference type="Pfam" id="PF00786">
    <property type="entry name" value="PBD"/>
    <property type="match status" value="1"/>
</dbReference>
<comment type="subcellular location">
    <subcellularLocation>
        <location evidence="2">Cytoplasm</location>
        <location evidence="2">Cytoskeleton</location>
    </subcellularLocation>
    <subcellularLocation>
        <location evidence="1">Nucleus</location>
    </subcellularLocation>
</comment>
<feature type="compositionally biased region" description="Basic and acidic residues" evidence="8">
    <location>
        <begin position="141"/>
        <end position="155"/>
    </location>
</feature>
<accession>A0A4D5RJ62</accession>
<evidence type="ECO:0000256" key="8">
    <source>
        <dbReference type="SAM" id="MobiDB-lite"/>
    </source>
</evidence>
<dbReference type="SMART" id="SM00246">
    <property type="entry name" value="WH2"/>
    <property type="match status" value="2"/>
</dbReference>
<feature type="compositionally biased region" description="Pro residues" evidence="8">
    <location>
        <begin position="380"/>
        <end position="390"/>
    </location>
</feature>
<dbReference type="OrthoDB" id="8963340at2759"/>
<dbReference type="FunFam" id="2.30.29.30:FF:000130">
    <property type="entry name" value="neural Wiskott-Aldrich syndrome protein"/>
    <property type="match status" value="1"/>
</dbReference>
<dbReference type="PROSITE" id="PS51082">
    <property type="entry name" value="WH2"/>
    <property type="match status" value="2"/>
</dbReference>
<dbReference type="OMA" id="FSVELYF"/>